<dbReference type="EMBL" id="CP131060">
    <property type="protein sequence ID" value="WNY24578.1"/>
    <property type="molecule type" value="Genomic_DNA"/>
</dbReference>
<dbReference type="GeneID" id="89229224"/>
<dbReference type="Proteomes" id="UP001303587">
    <property type="component" value="Chromosome"/>
</dbReference>
<organism evidence="1 2">
    <name type="scientific">Methanolapillus millepedarum</name>
    <dbReference type="NCBI Taxonomy" id="3028296"/>
    <lineage>
        <taxon>Archaea</taxon>
        <taxon>Methanobacteriati</taxon>
        <taxon>Methanobacteriota</taxon>
        <taxon>Stenosarchaea group</taxon>
        <taxon>Methanomicrobia</taxon>
        <taxon>Methanosarcinales</taxon>
        <taxon>Methanosarcinaceae</taxon>
        <taxon>Methanolapillus</taxon>
    </lineage>
</organism>
<protein>
    <submittedName>
        <fullName evidence="1">Uncharacterized protein</fullName>
    </submittedName>
</protein>
<accession>A0AA97A307</accession>
<dbReference type="AlphaFoldDB" id="A0AA97A307"/>
<name>A0AA97A307_9EURY</name>
<reference evidence="1 2" key="1">
    <citation type="submission" date="2023-07" db="EMBL/GenBank/DDBJ databases">
        <title>Closed genoem sequence of Methanosarcinaceae archaeon Ac7.</title>
        <authorList>
            <person name="Poehlein A."/>
            <person name="Protasov E."/>
            <person name="Platt K."/>
            <person name="Reeh H."/>
            <person name="Daniel R."/>
            <person name="Brune A."/>
        </authorList>
    </citation>
    <scope>NUCLEOTIDE SEQUENCE [LARGE SCALE GENOMIC DNA]</scope>
    <source>
        <strain evidence="1 2">Ac7</strain>
    </source>
</reference>
<evidence type="ECO:0000313" key="2">
    <source>
        <dbReference type="Proteomes" id="UP001303587"/>
    </source>
</evidence>
<proteinExistence type="predicted"/>
<evidence type="ECO:0000313" key="1">
    <source>
        <dbReference type="EMBL" id="WNY24578.1"/>
    </source>
</evidence>
<dbReference type="RefSeq" id="WP_338102660.1">
    <property type="nucleotide sequence ID" value="NZ_CP131060.1"/>
</dbReference>
<keyword evidence="2" id="KW-1185">Reference proteome</keyword>
<sequence>MSATESSTEIETTEFVFTPFQTKENKSLCETIEQTGGKIRFSEDNEFFKGLVERAGYYEQFEDRRSKITYSSCAAQSEIGIYMTS</sequence>
<gene>
    <name evidence="1" type="ORF">MsAc7_01000</name>
</gene>